<dbReference type="EC" id="2.4.1.122" evidence="4"/>
<evidence type="ECO:0000256" key="6">
    <source>
        <dbReference type="ARBA" id="ARBA00022679"/>
    </source>
</evidence>
<keyword evidence="7" id="KW-0812">Transmembrane</keyword>
<keyword evidence="12" id="KW-1185">Reference proteome</keyword>
<evidence type="ECO:0000256" key="8">
    <source>
        <dbReference type="ARBA" id="ARBA00022741"/>
    </source>
</evidence>
<name>A0A1I8I582_9PLAT</name>
<proteinExistence type="inferred from homology"/>
<dbReference type="UniPathway" id="UPA00378"/>
<dbReference type="GO" id="GO:0016263">
    <property type="term" value="F:glycoprotein-N-acetylgalactosamine 3-beta-galactosyltransferase activity"/>
    <property type="evidence" value="ECO:0007669"/>
    <property type="project" value="UniProtKB-EC"/>
</dbReference>
<sequence>PMRNCLLLLGSCAVFFCLGSIISLGLFPAWQQRNCWRPASQAYLPHVELQQPLQPGPQSVKKQPRPSGDPLWSRVRIFCWVVTSPENHASKAYHVKSTWLSRCNGYTFMSTVSDPSLPSVALDVPEGRANLWKKTTAALSYLRRSGLLAKYDFFLKADDDTYVVIDNLRSLLADADPDEPLYSGRRFRPFVRQGYMSGGAGYVLSRAAVRKFVDLGLPSRDSACSGQFISEDVNLGSCMNMLGVRVLNSLDSLGRERFHPFQPEQHLPPGGIPPGNWLRRYNYYPLREGPECCSDTSISFHYVTPRQMYVLDFLIYSLKRPSREPHCSNRNSSMAPNSTHSTADRSDETVKLRWH</sequence>
<dbReference type="GO" id="GO:0000166">
    <property type="term" value="F:nucleotide binding"/>
    <property type="evidence" value="ECO:0007669"/>
    <property type="project" value="UniProtKB-KW"/>
</dbReference>
<protein>
    <recommendedName>
        <fullName evidence="4">N-acetylgalactosaminide beta-1,3-galactosyltransferase</fullName>
        <ecNumber evidence="4">2.4.1.122</ecNumber>
    </recommendedName>
</protein>
<keyword evidence="6" id="KW-0808">Transferase</keyword>
<evidence type="ECO:0000256" key="3">
    <source>
        <dbReference type="ARBA" id="ARBA00006462"/>
    </source>
</evidence>
<comment type="subcellular location">
    <subcellularLocation>
        <location evidence="1">Membrane</location>
        <topology evidence="1">Single-pass type II membrane protein</topology>
    </subcellularLocation>
</comment>
<dbReference type="GO" id="GO:0016020">
    <property type="term" value="C:membrane"/>
    <property type="evidence" value="ECO:0007669"/>
    <property type="project" value="UniProtKB-SubCell"/>
</dbReference>
<dbReference type="InterPro" id="IPR003378">
    <property type="entry name" value="Fringe-like_glycosylTrfase"/>
</dbReference>
<keyword evidence="10" id="KW-1133">Transmembrane helix</keyword>
<keyword evidence="11" id="KW-0472">Membrane</keyword>
<keyword evidence="9" id="KW-0735">Signal-anchor</keyword>
<evidence type="ECO:0000256" key="7">
    <source>
        <dbReference type="ARBA" id="ARBA00022692"/>
    </source>
</evidence>
<reference evidence="13" key="1">
    <citation type="submission" date="2016-11" db="UniProtKB">
        <authorList>
            <consortium name="WormBaseParasite"/>
        </authorList>
    </citation>
    <scope>IDENTIFICATION</scope>
</reference>
<dbReference type="PANTHER" id="PTHR23033">
    <property type="entry name" value="BETA1,3-GALACTOSYLTRANSFERASE"/>
    <property type="match status" value="1"/>
</dbReference>
<dbReference type="Pfam" id="PF02434">
    <property type="entry name" value="Fringe"/>
    <property type="match status" value="1"/>
</dbReference>
<evidence type="ECO:0000313" key="12">
    <source>
        <dbReference type="Proteomes" id="UP000095280"/>
    </source>
</evidence>
<dbReference type="Gene3D" id="3.90.550.50">
    <property type="match status" value="1"/>
</dbReference>
<dbReference type="InterPro" id="IPR026050">
    <property type="entry name" value="C1GALT1/C1GALT1_chp1"/>
</dbReference>
<evidence type="ECO:0000256" key="5">
    <source>
        <dbReference type="ARBA" id="ARBA00022676"/>
    </source>
</evidence>
<dbReference type="OrthoDB" id="414175at2759"/>
<dbReference type="AlphaFoldDB" id="A0A1I8I582"/>
<evidence type="ECO:0000256" key="9">
    <source>
        <dbReference type="ARBA" id="ARBA00022968"/>
    </source>
</evidence>
<evidence type="ECO:0000313" key="13">
    <source>
        <dbReference type="WBParaSite" id="maker-uti_cns_0010076-snap-gene-0.5-mRNA-1"/>
    </source>
</evidence>
<evidence type="ECO:0000256" key="2">
    <source>
        <dbReference type="ARBA" id="ARBA00004922"/>
    </source>
</evidence>
<accession>A0A1I8I582</accession>
<dbReference type="PANTHER" id="PTHR23033:SF14">
    <property type="entry name" value="GLYCOPROTEIN-N-ACETYLGALACTOSAMINE 3-BETA-GALACTOSYLTRANSFERASE 1-RELATED"/>
    <property type="match status" value="1"/>
</dbReference>
<dbReference type="WBParaSite" id="maker-uti_cns_0010076-snap-gene-0.5-mRNA-1">
    <property type="protein sequence ID" value="maker-uti_cns_0010076-snap-gene-0.5-mRNA-1"/>
    <property type="gene ID" value="maker-uti_cns_0010076-snap-gene-0.5"/>
</dbReference>
<keyword evidence="8" id="KW-0547">Nucleotide-binding</keyword>
<organism evidence="12 13">
    <name type="scientific">Macrostomum lignano</name>
    <dbReference type="NCBI Taxonomy" id="282301"/>
    <lineage>
        <taxon>Eukaryota</taxon>
        <taxon>Metazoa</taxon>
        <taxon>Spiralia</taxon>
        <taxon>Lophotrochozoa</taxon>
        <taxon>Platyhelminthes</taxon>
        <taxon>Rhabditophora</taxon>
        <taxon>Macrostomorpha</taxon>
        <taxon>Macrostomida</taxon>
        <taxon>Macrostomidae</taxon>
        <taxon>Macrostomum</taxon>
    </lineage>
</organism>
<dbReference type="STRING" id="282301.A0A1I8I582"/>
<evidence type="ECO:0000256" key="10">
    <source>
        <dbReference type="ARBA" id="ARBA00022989"/>
    </source>
</evidence>
<comment type="pathway">
    <text evidence="2">Protein modification; protein glycosylation.</text>
</comment>
<comment type="similarity">
    <text evidence="3">Belongs to the glycosyltransferase 31 family. Beta3-Gal-T subfamily.</text>
</comment>
<evidence type="ECO:0000256" key="11">
    <source>
        <dbReference type="ARBA" id="ARBA00023136"/>
    </source>
</evidence>
<evidence type="ECO:0000256" key="4">
    <source>
        <dbReference type="ARBA" id="ARBA00012557"/>
    </source>
</evidence>
<evidence type="ECO:0000256" key="1">
    <source>
        <dbReference type="ARBA" id="ARBA00004606"/>
    </source>
</evidence>
<dbReference type="Proteomes" id="UP000095280">
    <property type="component" value="Unplaced"/>
</dbReference>
<keyword evidence="5" id="KW-0328">Glycosyltransferase</keyword>